<keyword evidence="2" id="KW-0472">Membrane</keyword>
<protein>
    <submittedName>
        <fullName evidence="3">Unannotated protein</fullName>
    </submittedName>
</protein>
<organism evidence="3">
    <name type="scientific">freshwater metagenome</name>
    <dbReference type="NCBI Taxonomy" id="449393"/>
    <lineage>
        <taxon>unclassified sequences</taxon>
        <taxon>metagenomes</taxon>
        <taxon>ecological metagenomes</taxon>
    </lineage>
</organism>
<feature type="transmembrane region" description="Helical" evidence="2">
    <location>
        <begin position="51"/>
        <end position="72"/>
    </location>
</feature>
<gene>
    <name evidence="3" type="ORF">UFOPK3547_00840</name>
</gene>
<feature type="region of interest" description="Disordered" evidence="1">
    <location>
        <begin position="92"/>
        <end position="124"/>
    </location>
</feature>
<sequence>MASAQQPPWAYGALPCPRCGEWLHAQQDWCLNCGDPARTAIAPSPKWRRPIFALLAVLAVTLGVLAGAFIAVTDDDPPPARTTTQTIVVQPGEALAPGVTPAPTTAPKSPTIVETTTAPQQTAP</sequence>
<dbReference type="EMBL" id="CAESAN010000060">
    <property type="protein sequence ID" value="CAB4343716.1"/>
    <property type="molecule type" value="Genomic_DNA"/>
</dbReference>
<feature type="compositionally biased region" description="Low complexity" evidence="1">
    <location>
        <begin position="94"/>
        <end position="111"/>
    </location>
</feature>
<evidence type="ECO:0000256" key="1">
    <source>
        <dbReference type="SAM" id="MobiDB-lite"/>
    </source>
</evidence>
<keyword evidence="2" id="KW-0812">Transmembrane</keyword>
<evidence type="ECO:0000256" key="2">
    <source>
        <dbReference type="SAM" id="Phobius"/>
    </source>
</evidence>
<feature type="compositionally biased region" description="Polar residues" evidence="1">
    <location>
        <begin position="112"/>
        <end position="124"/>
    </location>
</feature>
<keyword evidence="2" id="KW-1133">Transmembrane helix</keyword>
<accession>A0A6J5ZQZ4</accession>
<reference evidence="3" key="1">
    <citation type="submission" date="2020-05" db="EMBL/GenBank/DDBJ databases">
        <authorList>
            <person name="Chiriac C."/>
            <person name="Salcher M."/>
            <person name="Ghai R."/>
            <person name="Kavagutti S V."/>
        </authorList>
    </citation>
    <scope>NUCLEOTIDE SEQUENCE</scope>
</reference>
<dbReference type="AlphaFoldDB" id="A0A6J5ZQZ4"/>
<name>A0A6J5ZQZ4_9ZZZZ</name>
<evidence type="ECO:0000313" key="3">
    <source>
        <dbReference type="EMBL" id="CAB4343716.1"/>
    </source>
</evidence>
<proteinExistence type="predicted"/>